<keyword evidence="2" id="KW-1185">Reference proteome</keyword>
<dbReference type="AlphaFoldDB" id="A0AAV0WCU0"/>
<sequence length="99" mass="11425">MLSRLIELKQFCMTNNQIILSSNDWNSVENMVTALDPAKIATVQMQSTSLTIGDVYGIWLDSNVLIKNKYSTIKNINKKIWLNDKKTFLPILYLNQLFI</sequence>
<name>A0AAV0WCU0_9HEMI</name>
<gene>
    <name evidence="1" type="ORF">MEUPH1_LOCUS9704</name>
</gene>
<organism evidence="1 2">
    <name type="scientific">Macrosiphum euphorbiae</name>
    <name type="common">potato aphid</name>
    <dbReference type="NCBI Taxonomy" id="13131"/>
    <lineage>
        <taxon>Eukaryota</taxon>
        <taxon>Metazoa</taxon>
        <taxon>Ecdysozoa</taxon>
        <taxon>Arthropoda</taxon>
        <taxon>Hexapoda</taxon>
        <taxon>Insecta</taxon>
        <taxon>Pterygota</taxon>
        <taxon>Neoptera</taxon>
        <taxon>Paraneoptera</taxon>
        <taxon>Hemiptera</taxon>
        <taxon>Sternorrhyncha</taxon>
        <taxon>Aphidomorpha</taxon>
        <taxon>Aphidoidea</taxon>
        <taxon>Aphididae</taxon>
        <taxon>Macrosiphini</taxon>
        <taxon>Macrosiphum</taxon>
    </lineage>
</organism>
<comment type="caution">
    <text evidence="1">The sequence shown here is derived from an EMBL/GenBank/DDBJ whole genome shotgun (WGS) entry which is preliminary data.</text>
</comment>
<protein>
    <submittedName>
        <fullName evidence="1">Uncharacterized protein</fullName>
    </submittedName>
</protein>
<dbReference type="SUPFAM" id="SSF53098">
    <property type="entry name" value="Ribonuclease H-like"/>
    <property type="match status" value="1"/>
</dbReference>
<dbReference type="EMBL" id="CARXXK010000002">
    <property type="protein sequence ID" value="CAI6353602.1"/>
    <property type="molecule type" value="Genomic_DNA"/>
</dbReference>
<evidence type="ECO:0000313" key="2">
    <source>
        <dbReference type="Proteomes" id="UP001160148"/>
    </source>
</evidence>
<reference evidence="1 2" key="1">
    <citation type="submission" date="2023-01" db="EMBL/GenBank/DDBJ databases">
        <authorList>
            <person name="Whitehead M."/>
        </authorList>
    </citation>
    <scope>NUCLEOTIDE SEQUENCE [LARGE SCALE GENOMIC DNA]</scope>
</reference>
<dbReference type="InterPro" id="IPR012337">
    <property type="entry name" value="RNaseH-like_sf"/>
</dbReference>
<proteinExistence type="predicted"/>
<accession>A0AAV0WCU0</accession>
<evidence type="ECO:0000313" key="1">
    <source>
        <dbReference type="EMBL" id="CAI6353602.1"/>
    </source>
</evidence>
<dbReference type="Proteomes" id="UP001160148">
    <property type="component" value="Unassembled WGS sequence"/>
</dbReference>